<name>A0AA40TTK8_9PSED</name>
<reference evidence="1 2" key="1">
    <citation type="submission" date="2015-09" db="EMBL/GenBank/DDBJ databases">
        <title>Genome announcement of multiple Pseudomonas syringae strains.</title>
        <authorList>
            <person name="Thakur S."/>
            <person name="Wang P.W."/>
            <person name="Gong Y."/>
            <person name="Weir B.S."/>
            <person name="Guttman D.S."/>
        </authorList>
    </citation>
    <scope>NUCLEOTIDE SEQUENCE [LARGE SCALE GENOMIC DNA]</scope>
    <source>
        <strain evidence="1 2">ICMP9151</strain>
    </source>
</reference>
<evidence type="ECO:0000313" key="2">
    <source>
        <dbReference type="Proteomes" id="UP000050523"/>
    </source>
</evidence>
<organism evidence="1 2">
    <name type="scientific">Pseudomonas tremae</name>
    <dbReference type="NCBI Taxonomy" id="200454"/>
    <lineage>
        <taxon>Bacteria</taxon>
        <taxon>Pseudomonadati</taxon>
        <taxon>Pseudomonadota</taxon>
        <taxon>Gammaproteobacteria</taxon>
        <taxon>Pseudomonadales</taxon>
        <taxon>Pseudomonadaceae</taxon>
        <taxon>Pseudomonas</taxon>
    </lineage>
</organism>
<accession>A0AA40TTK8</accession>
<proteinExistence type="predicted"/>
<sequence>MAMAVQSRGIAISHNSQAPAIKASEIPLAEFIASHLREKLTRNTASHSTSQV</sequence>
<comment type="caution">
    <text evidence="1">The sequence shown here is derived from an EMBL/GenBank/DDBJ whole genome shotgun (WGS) entry which is preliminary data.</text>
</comment>
<gene>
    <name evidence="1" type="ORF">ALO43_101252</name>
</gene>
<dbReference type="AlphaFoldDB" id="A0AA40TTK8"/>
<dbReference type="Proteomes" id="UP000050523">
    <property type="component" value="Unassembled WGS sequence"/>
</dbReference>
<protein>
    <submittedName>
        <fullName evidence="1">Uncharacterized protein</fullName>
    </submittedName>
</protein>
<evidence type="ECO:0000313" key="1">
    <source>
        <dbReference type="EMBL" id="KPY94561.1"/>
    </source>
</evidence>
<dbReference type="EMBL" id="LJRO01000381">
    <property type="protein sequence ID" value="KPY94561.1"/>
    <property type="molecule type" value="Genomic_DNA"/>
</dbReference>